<accession>U4KMX3</accession>
<comment type="cofactor">
    <cofactor evidence="1">
        <name>Mg(2+)</name>
        <dbReference type="ChEBI" id="CHEBI:18420"/>
    </cofactor>
</comment>
<gene>
    <name evidence="4" type="primary">yccE</name>
    <name evidence="4" type="ORF">BN85305050</name>
</gene>
<evidence type="ECO:0000313" key="4">
    <source>
        <dbReference type="EMBL" id="CCV65526.1"/>
    </source>
</evidence>
<dbReference type="Pfam" id="PF00293">
    <property type="entry name" value="NUDIX"/>
    <property type="match status" value="1"/>
</dbReference>
<keyword evidence="2 4" id="KW-0378">Hydrolase</keyword>
<dbReference type="Proteomes" id="UP000032737">
    <property type="component" value="Chromosome"/>
</dbReference>
<keyword evidence="5" id="KW-1185">Reference proteome</keyword>
<dbReference type="PANTHER" id="PTHR43046">
    <property type="entry name" value="GDP-MANNOSE MANNOSYL HYDROLASE"/>
    <property type="match status" value="1"/>
</dbReference>
<dbReference type="PROSITE" id="PS51462">
    <property type="entry name" value="NUDIX"/>
    <property type="match status" value="1"/>
</dbReference>
<dbReference type="InterPro" id="IPR000086">
    <property type="entry name" value="NUDIX_hydrolase_dom"/>
</dbReference>
<evidence type="ECO:0000259" key="3">
    <source>
        <dbReference type="PROSITE" id="PS51462"/>
    </source>
</evidence>
<name>U4KMX3_9MOLU</name>
<dbReference type="SUPFAM" id="SSF55811">
    <property type="entry name" value="Nudix"/>
    <property type="match status" value="1"/>
</dbReference>
<protein>
    <submittedName>
        <fullName evidence="4">Phosphohydrolase, MutT/NUDIX family protein</fullName>
    </submittedName>
</protein>
<dbReference type="HOGENOM" id="CLU_037162_18_6_14"/>
<evidence type="ECO:0000256" key="1">
    <source>
        <dbReference type="ARBA" id="ARBA00001946"/>
    </source>
</evidence>
<dbReference type="Gene3D" id="3.90.79.10">
    <property type="entry name" value="Nucleoside Triphosphate Pyrophosphohydrolase"/>
    <property type="match status" value="1"/>
</dbReference>
<dbReference type="EMBL" id="FO681348">
    <property type="protein sequence ID" value="CCV65526.1"/>
    <property type="molecule type" value="Genomic_DNA"/>
</dbReference>
<evidence type="ECO:0000313" key="5">
    <source>
        <dbReference type="Proteomes" id="UP000032737"/>
    </source>
</evidence>
<dbReference type="PANTHER" id="PTHR43046:SF14">
    <property type="entry name" value="MUTT_NUDIX FAMILY PROTEIN"/>
    <property type="match status" value="1"/>
</dbReference>
<dbReference type="CDD" id="cd04688">
    <property type="entry name" value="NUDIX_Hydrolase"/>
    <property type="match status" value="1"/>
</dbReference>
<dbReference type="STRING" id="61635.BN85305050"/>
<proteinExistence type="predicted"/>
<reference evidence="4 5" key="1">
    <citation type="journal article" date="2013" name="J. Mol. Microbiol. Biotechnol.">
        <title>Analysis of the Complete Genomes of Acholeplasma brassicae , A. palmae and A. laidlawii and Their Comparison to the Obligate Parasites from ' Candidatus Phytoplasma'.</title>
        <authorList>
            <person name="Kube M."/>
            <person name="Siewert C."/>
            <person name="Migdoll A.M."/>
            <person name="Duduk B."/>
            <person name="Holz S."/>
            <person name="Rabus R."/>
            <person name="Seemuller E."/>
            <person name="Mitrovic J."/>
            <person name="Muller I."/>
            <person name="Buttner C."/>
            <person name="Reinhardt R."/>
        </authorList>
    </citation>
    <scope>NUCLEOTIDE SEQUENCE [LARGE SCALE GENOMIC DNA]</scope>
    <source>
        <strain evidence="5">0502</strain>
    </source>
</reference>
<dbReference type="KEGG" id="abra:BN85305050"/>
<dbReference type="AlphaFoldDB" id="U4KMX3"/>
<organism evidence="4 5">
    <name type="scientific">Acholeplasma brassicae</name>
    <dbReference type="NCBI Taxonomy" id="61635"/>
    <lineage>
        <taxon>Bacteria</taxon>
        <taxon>Bacillati</taxon>
        <taxon>Mycoplasmatota</taxon>
        <taxon>Mollicutes</taxon>
        <taxon>Acholeplasmatales</taxon>
        <taxon>Acholeplasmataceae</taxon>
        <taxon>Acholeplasma</taxon>
    </lineage>
</organism>
<feature type="domain" description="Nudix hydrolase" evidence="3">
    <location>
        <begin position="13"/>
        <end position="137"/>
    </location>
</feature>
<sequence length="154" mass="18325">MNKDIFFENEGQQFRLRACGIIIRDQQVLMVKNEQDRYYYAVGGAVKQNETTEEAVIREVFEETGLRLEIDRLLYVHQNFFTFRDKPFHELAFYYLMKDNLGAIQSDSYSFEGVKEHMVFLPINTYHTFEAYPKFFAEALKNIKDDVSFITTRE</sequence>
<dbReference type="GO" id="GO:0016787">
    <property type="term" value="F:hydrolase activity"/>
    <property type="evidence" value="ECO:0007669"/>
    <property type="project" value="UniProtKB-KW"/>
</dbReference>
<dbReference type="RefSeq" id="WP_030004381.1">
    <property type="nucleotide sequence ID" value="NC_022549.1"/>
</dbReference>
<dbReference type="OrthoDB" id="384671at2"/>
<evidence type="ECO:0000256" key="2">
    <source>
        <dbReference type="ARBA" id="ARBA00022801"/>
    </source>
</evidence>
<dbReference type="InterPro" id="IPR020084">
    <property type="entry name" value="NUDIX_hydrolase_CS"/>
</dbReference>
<dbReference type="PROSITE" id="PS00893">
    <property type="entry name" value="NUDIX_BOX"/>
    <property type="match status" value="1"/>
</dbReference>
<dbReference type="InterPro" id="IPR015797">
    <property type="entry name" value="NUDIX_hydrolase-like_dom_sf"/>
</dbReference>